<gene>
    <name evidence="4" type="ORF">Sxan_13640</name>
</gene>
<dbReference type="PROSITE" id="PS00012">
    <property type="entry name" value="PHOSPHOPANTETHEINE"/>
    <property type="match status" value="1"/>
</dbReference>
<accession>A0A919GTQ9</accession>
<feature type="domain" description="Carrier" evidence="3">
    <location>
        <begin position="2"/>
        <end position="80"/>
    </location>
</feature>
<keyword evidence="5" id="KW-1185">Reference proteome</keyword>
<dbReference type="PROSITE" id="PS50075">
    <property type="entry name" value="CARRIER"/>
    <property type="match status" value="1"/>
</dbReference>
<organism evidence="4 5">
    <name type="scientific">Streptomyces xanthophaeus</name>
    <dbReference type="NCBI Taxonomy" id="67385"/>
    <lineage>
        <taxon>Bacteria</taxon>
        <taxon>Bacillati</taxon>
        <taxon>Actinomycetota</taxon>
        <taxon>Actinomycetes</taxon>
        <taxon>Kitasatosporales</taxon>
        <taxon>Streptomycetaceae</taxon>
        <taxon>Streptomyces</taxon>
    </lineage>
</organism>
<protein>
    <recommendedName>
        <fullName evidence="3">Carrier domain-containing protein</fullName>
    </recommendedName>
</protein>
<name>A0A919GTQ9_9ACTN</name>
<dbReference type="Pfam" id="PF00550">
    <property type="entry name" value="PP-binding"/>
    <property type="match status" value="1"/>
</dbReference>
<dbReference type="EMBL" id="BNEE01000004">
    <property type="protein sequence ID" value="GHI84000.1"/>
    <property type="molecule type" value="Genomic_DNA"/>
</dbReference>
<dbReference type="RefSeq" id="WP_078904247.1">
    <property type="nucleotide sequence ID" value="NZ_BNEE01000004.1"/>
</dbReference>
<evidence type="ECO:0000313" key="4">
    <source>
        <dbReference type="EMBL" id="GHI84000.1"/>
    </source>
</evidence>
<dbReference type="AlphaFoldDB" id="A0A919GTQ9"/>
<dbReference type="GeneID" id="96802085"/>
<proteinExistence type="predicted"/>
<evidence type="ECO:0000256" key="1">
    <source>
        <dbReference type="ARBA" id="ARBA00022450"/>
    </source>
</evidence>
<dbReference type="InterPro" id="IPR009081">
    <property type="entry name" value="PP-bd_ACP"/>
</dbReference>
<dbReference type="Proteomes" id="UP000600026">
    <property type="component" value="Unassembled WGS sequence"/>
</dbReference>
<dbReference type="InterPro" id="IPR036736">
    <property type="entry name" value="ACP-like_sf"/>
</dbReference>
<dbReference type="OrthoDB" id="2665189at2"/>
<evidence type="ECO:0000313" key="5">
    <source>
        <dbReference type="Proteomes" id="UP000600026"/>
    </source>
</evidence>
<dbReference type="SUPFAM" id="SSF47336">
    <property type="entry name" value="ACP-like"/>
    <property type="match status" value="1"/>
</dbReference>
<keyword evidence="1" id="KW-0596">Phosphopantetheine</keyword>
<evidence type="ECO:0000256" key="2">
    <source>
        <dbReference type="ARBA" id="ARBA00022553"/>
    </source>
</evidence>
<reference evidence="4" key="1">
    <citation type="submission" date="2020-09" db="EMBL/GenBank/DDBJ databases">
        <title>Whole genome shotgun sequence of Streptomyces xanthophaeus NBRC 12829.</title>
        <authorList>
            <person name="Komaki H."/>
            <person name="Tamura T."/>
        </authorList>
    </citation>
    <scope>NUCLEOTIDE SEQUENCE</scope>
    <source>
        <strain evidence="4">NBRC 12829</strain>
    </source>
</reference>
<dbReference type="InterPro" id="IPR006162">
    <property type="entry name" value="Ppantetheine_attach_site"/>
</dbReference>
<comment type="caution">
    <text evidence="4">The sequence shown here is derived from an EMBL/GenBank/DDBJ whole genome shotgun (WGS) entry which is preliminary data.</text>
</comment>
<keyword evidence="2" id="KW-0597">Phosphoprotein</keyword>
<sequence>MTTPDPELLAVVRRHLPELTEDTEITEDSPLAELGLDSMRAVDVLFDIEDTFGVSLPDAALRPDTFNSLGGLRAALEQARVSA</sequence>
<dbReference type="Gene3D" id="1.10.1200.10">
    <property type="entry name" value="ACP-like"/>
    <property type="match status" value="1"/>
</dbReference>
<evidence type="ECO:0000259" key="3">
    <source>
        <dbReference type="PROSITE" id="PS50075"/>
    </source>
</evidence>